<dbReference type="AlphaFoldDB" id="A0AAW6KCE3"/>
<dbReference type="Pfam" id="PF10651">
    <property type="entry name" value="BppU_N"/>
    <property type="match status" value="1"/>
</dbReference>
<organism evidence="2 3">
    <name type="scientific">Bacillus paralicheniformis</name>
    <dbReference type="NCBI Taxonomy" id="1648923"/>
    <lineage>
        <taxon>Bacteria</taxon>
        <taxon>Bacillati</taxon>
        <taxon>Bacillota</taxon>
        <taxon>Bacilli</taxon>
        <taxon>Bacillales</taxon>
        <taxon>Bacillaceae</taxon>
        <taxon>Bacillus</taxon>
    </lineage>
</organism>
<feature type="non-terminal residue" evidence="2">
    <location>
        <position position="303"/>
    </location>
</feature>
<evidence type="ECO:0000313" key="2">
    <source>
        <dbReference type="EMBL" id="MDE1453550.1"/>
    </source>
</evidence>
<reference evidence="2" key="1">
    <citation type="submission" date="2022-12" db="EMBL/GenBank/DDBJ databases">
        <title>Draft Genome Sequences of Bacillus licheniformis and Bacillus paralicheniformis strains isolated from Irish skim milk powders.</title>
        <authorList>
            <person name="Lourenco A."/>
            <person name="Li F."/>
            <person name="Geraldine D."/>
            <person name="Tobin J.T."/>
            <person name="Butler F."/>
            <person name="Jordan K."/>
            <person name="Obrien T."/>
        </authorList>
    </citation>
    <scope>NUCLEOTIDE SEQUENCE</scope>
    <source>
        <strain evidence="2">3370</strain>
    </source>
</reference>
<accession>A0AAW6KCE3</accession>
<evidence type="ECO:0000259" key="1">
    <source>
        <dbReference type="Pfam" id="PF10651"/>
    </source>
</evidence>
<proteinExistence type="predicted"/>
<sequence>MVYKNADILFDVNSKIKRSVSANIQFSTQDIDTAKITFRLTKDGVPLPISKATHGKLFMRFADGSKFYVNTEVQDALEGVIFYALTPDQVTHYGTVQAELYVNYDNGQKMSVHKFSFEIDRALVDQDIAPVAEYYIEDFEDLKAIIVEISDDAEQMLAELQEKFQTLDNIETKKGAQEKADAAEAGAKAYTDLHASKTDNPHAVTKSQVGLANVDNVQQAAKIDFDSHVGNKSNPHAVTKAQVGLSNVDNVKQASKTDFDNHANNTTVHITANERTKWNGGQLKKISADDGGVTAIANNGEDV</sequence>
<gene>
    <name evidence="2" type="ORF">PVN32_15360</name>
</gene>
<dbReference type="Gene3D" id="2.60.40.3350">
    <property type="match status" value="1"/>
</dbReference>
<protein>
    <submittedName>
        <fullName evidence="2">Phage baseplate upper protein</fullName>
    </submittedName>
</protein>
<name>A0AAW6KCE3_9BACI</name>
<comment type="caution">
    <text evidence="2">The sequence shown here is derived from an EMBL/GenBank/DDBJ whole genome shotgun (WGS) entry which is preliminary data.</text>
</comment>
<dbReference type="RefSeq" id="WP_274685531.1">
    <property type="nucleotide sequence ID" value="NZ_JARAFO010000053.1"/>
</dbReference>
<dbReference type="InterPro" id="IPR018913">
    <property type="entry name" value="BppU_N"/>
</dbReference>
<feature type="domain" description="BppU N-terminal" evidence="1">
    <location>
        <begin position="4"/>
        <end position="146"/>
    </location>
</feature>
<evidence type="ECO:0000313" key="3">
    <source>
        <dbReference type="Proteomes" id="UP001216709"/>
    </source>
</evidence>
<dbReference type="EMBL" id="JARAFO010000053">
    <property type="protein sequence ID" value="MDE1453550.1"/>
    <property type="molecule type" value="Genomic_DNA"/>
</dbReference>
<dbReference type="Proteomes" id="UP001216709">
    <property type="component" value="Unassembled WGS sequence"/>
</dbReference>